<dbReference type="InterPro" id="IPR029021">
    <property type="entry name" value="Prot-tyrosine_phosphatase-like"/>
</dbReference>
<dbReference type="AlphaFoldDB" id="A0AAV3ZZ09"/>
<keyword evidence="3" id="KW-1185">Reference proteome</keyword>
<protein>
    <submittedName>
        <fullName evidence="2">Serine/threonine/tyrosine-interacting protein</fullName>
    </submittedName>
</protein>
<sequence length="129" mass="14777">MSNLRQLLCSLDIHQLVNSLMRHVKVETAAFFSDIHQLVDSLMRHVKPETAALFSDIHHEAMSWVRNRRFCISLNEGFQHQLREYEHIYKAQVLSPVSENTSQSIGGSTRKRKEMDGEPAPSTFPLVSS</sequence>
<evidence type="ECO:0000313" key="3">
    <source>
        <dbReference type="Proteomes" id="UP000735302"/>
    </source>
</evidence>
<name>A0AAV3ZZ09_9GAST</name>
<proteinExistence type="predicted"/>
<reference evidence="2 3" key="1">
    <citation type="journal article" date="2021" name="Elife">
        <title>Chloroplast acquisition without the gene transfer in kleptoplastic sea slugs, Plakobranchus ocellatus.</title>
        <authorList>
            <person name="Maeda T."/>
            <person name="Takahashi S."/>
            <person name="Yoshida T."/>
            <person name="Shimamura S."/>
            <person name="Takaki Y."/>
            <person name="Nagai Y."/>
            <person name="Toyoda A."/>
            <person name="Suzuki Y."/>
            <person name="Arimoto A."/>
            <person name="Ishii H."/>
            <person name="Satoh N."/>
            <person name="Nishiyama T."/>
            <person name="Hasebe M."/>
            <person name="Maruyama T."/>
            <person name="Minagawa J."/>
            <person name="Obokata J."/>
            <person name="Shigenobu S."/>
        </authorList>
    </citation>
    <scope>NUCLEOTIDE SEQUENCE [LARGE SCALE GENOMIC DNA]</scope>
</reference>
<dbReference type="SUPFAM" id="SSF52799">
    <property type="entry name" value="(Phosphotyrosine protein) phosphatases II"/>
    <property type="match status" value="1"/>
</dbReference>
<dbReference type="Gene3D" id="3.90.190.10">
    <property type="entry name" value="Protein tyrosine phosphatase superfamily"/>
    <property type="match status" value="1"/>
</dbReference>
<organism evidence="2 3">
    <name type="scientific">Plakobranchus ocellatus</name>
    <dbReference type="NCBI Taxonomy" id="259542"/>
    <lineage>
        <taxon>Eukaryota</taxon>
        <taxon>Metazoa</taxon>
        <taxon>Spiralia</taxon>
        <taxon>Lophotrochozoa</taxon>
        <taxon>Mollusca</taxon>
        <taxon>Gastropoda</taxon>
        <taxon>Heterobranchia</taxon>
        <taxon>Euthyneura</taxon>
        <taxon>Panpulmonata</taxon>
        <taxon>Sacoglossa</taxon>
        <taxon>Placobranchoidea</taxon>
        <taxon>Plakobranchidae</taxon>
        <taxon>Plakobranchus</taxon>
    </lineage>
</organism>
<gene>
    <name evidence="2" type="ORF">PoB_002567900</name>
</gene>
<evidence type="ECO:0000256" key="1">
    <source>
        <dbReference type="SAM" id="MobiDB-lite"/>
    </source>
</evidence>
<feature type="compositionally biased region" description="Polar residues" evidence="1">
    <location>
        <begin position="97"/>
        <end position="107"/>
    </location>
</feature>
<dbReference type="EMBL" id="BLXT01002947">
    <property type="protein sequence ID" value="GFN99173.1"/>
    <property type="molecule type" value="Genomic_DNA"/>
</dbReference>
<comment type="caution">
    <text evidence="2">The sequence shown here is derived from an EMBL/GenBank/DDBJ whole genome shotgun (WGS) entry which is preliminary data.</text>
</comment>
<accession>A0AAV3ZZ09</accession>
<dbReference type="Proteomes" id="UP000735302">
    <property type="component" value="Unassembled WGS sequence"/>
</dbReference>
<feature type="region of interest" description="Disordered" evidence="1">
    <location>
        <begin position="97"/>
        <end position="129"/>
    </location>
</feature>
<evidence type="ECO:0000313" key="2">
    <source>
        <dbReference type="EMBL" id="GFN99173.1"/>
    </source>
</evidence>